<dbReference type="RefSeq" id="WP_377565943.1">
    <property type="nucleotide sequence ID" value="NZ_JBHTMP010000001.1"/>
</dbReference>
<comment type="caution">
    <text evidence="1">The sequence shown here is derived from an EMBL/GenBank/DDBJ whole genome shotgun (WGS) entry which is preliminary data.</text>
</comment>
<organism evidence="1 2">
    <name type="scientific">Micromonospora sonneratiae</name>
    <dbReference type="NCBI Taxonomy" id="1184706"/>
    <lineage>
        <taxon>Bacteria</taxon>
        <taxon>Bacillati</taxon>
        <taxon>Actinomycetota</taxon>
        <taxon>Actinomycetes</taxon>
        <taxon>Micromonosporales</taxon>
        <taxon>Micromonosporaceae</taxon>
        <taxon>Micromonospora</taxon>
    </lineage>
</organism>
<dbReference type="PROSITE" id="PS51257">
    <property type="entry name" value="PROKAR_LIPOPROTEIN"/>
    <property type="match status" value="1"/>
</dbReference>
<sequence length="269" mass="28615">MTRAYRRGWAAVVVVATVLLTTGCGSLGRTEDEPVHRAATELTAAAAAVRDARTLRASIEFRQSGGTVLGGGLSGRADVVVGHGVSLTYTYQPSTTVERNNKNIEGELRTVGDRAFARSSRWKPPAGKEWFSTNPATRAKLDVAVPPEWLAMTMSKLLDPLFILGQGVADVPDLTSAPATVDGVTTTKYMATWNLTTDGAGPEMTAWAARIGDMVSMELSLYLSPEGRPVRLEVNSSTAVMLFDAKVLFSDYGAAIVVEAPAADRVAQP</sequence>
<evidence type="ECO:0000313" key="1">
    <source>
        <dbReference type="EMBL" id="MFD1319726.1"/>
    </source>
</evidence>
<reference evidence="2" key="1">
    <citation type="journal article" date="2019" name="Int. J. Syst. Evol. Microbiol.">
        <title>The Global Catalogue of Microorganisms (GCM) 10K type strain sequencing project: providing services to taxonomists for standard genome sequencing and annotation.</title>
        <authorList>
            <consortium name="The Broad Institute Genomics Platform"/>
            <consortium name="The Broad Institute Genome Sequencing Center for Infectious Disease"/>
            <person name="Wu L."/>
            <person name="Ma J."/>
        </authorList>
    </citation>
    <scope>NUCLEOTIDE SEQUENCE [LARGE SCALE GENOMIC DNA]</scope>
    <source>
        <strain evidence="2">JCM 31037</strain>
    </source>
</reference>
<evidence type="ECO:0000313" key="2">
    <source>
        <dbReference type="Proteomes" id="UP001597260"/>
    </source>
</evidence>
<keyword evidence="2" id="KW-1185">Reference proteome</keyword>
<evidence type="ECO:0008006" key="3">
    <source>
        <dbReference type="Google" id="ProtNLM"/>
    </source>
</evidence>
<gene>
    <name evidence="1" type="ORF">ACFQ4H_01345</name>
</gene>
<accession>A0ABW3Y5U7</accession>
<name>A0ABW3Y5U7_9ACTN</name>
<protein>
    <recommendedName>
        <fullName evidence="3">Lipoprotein</fullName>
    </recommendedName>
</protein>
<proteinExistence type="predicted"/>
<dbReference type="EMBL" id="JBHTMP010000001">
    <property type="protein sequence ID" value="MFD1319726.1"/>
    <property type="molecule type" value="Genomic_DNA"/>
</dbReference>
<dbReference type="Gene3D" id="2.50.20.20">
    <property type="match status" value="1"/>
</dbReference>
<dbReference type="Proteomes" id="UP001597260">
    <property type="component" value="Unassembled WGS sequence"/>
</dbReference>